<dbReference type="Proteomes" id="UP000030758">
    <property type="component" value="Unassembled WGS sequence"/>
</dbReference>
<dbReference type="AlphaFoldDB" id="A0A085N3T7"/>
<dbReference type="Proteomes" id="UP000030764">
    <property type="component" value="Unassembled WGS sequence"/>
</dbReference>
<keyword evidence="3" id="KW-1185">Reference proteome</keyword>
<evidence type="ECO:0000313" key="3">
    <source>
        <dbReference type="Proteomes" id="UP000030764"/>
    </source>
</evidence>
<reference evidence="2 3" key="1">
    <citation type="journal article" date="2014" name="Nat. Genet.">
        <title>Genome and transcriptome of the porcine whipworm Trichuris suis.</title>
        <authorList>
            <person name="Jex A.R."/>
            <person name="Nejsum P."/>
            <person name="Schwarz E.M."/>
            <person name="Hu L."/>
            <person name="Young N.D."/>
            <person name="Hall R.S."/>
            <person name="Korhonen P.K."/>
            <person name="Liao S."/>
            <person name="Thamsborg S."/>
            <person name="Xia J."/>
            <person name="Xu P."/>
            <person name="Wang S."/>
            <person name="Scheerlinck J.P."/>
            <person name="Hofmann A."/>
            <person name="Sternberg P.W."/>
            <person name="Wang J."/>
            <person name="Gasser R.B."/>
        </authorList>
    </citation>
    <scope>NUCLEOTIDE SEQUENCE [LARGE SCALE GENOMIC DNA]</scope>
    <source>
        <strain evidence="2">DCEP-RM93F</strain>
        <strain evidence="1">DCEP-RM93M</strain>
    </source>
</reference>
<evidence type="ECO:0000313" key="2">
    <source>
        <dbReference type="EMBL" id="KFD64133.1"/>
    </source>
</evidence>
<name>A0A085N3T7_9BILA</name>
<organism evidence="2">
    <name type="scientific">Trichuris suis</name>
    <name type="common">pig whipworm</name>
    <dbReference type="NCBI Taxonomy" id="68888"/>
    <lineage>
        <taxon>Eukaryota</taxon>
        <taxon>Metazoa</taxon>
        <taxon>Ecdysozoa</taxon>
        <taxon>Nematoda</taxon>
        <taxon>Enoplea</taxon>
        <taxon>Dorylaimia</taxon>
        <taxon>Trichinellida</taxon>
        <taxon>Trichuridae</taxon>
        <taxon>Trichuris</taxon>
    </lineage>
</organism>
<dbReference type="EMBL" id="KL363207">
    <property type="protein sequence ID" value="KFD54524.1"/>
    <property type="molecule type" value="Genomic_DNA"/>
</dbReference>
<protein>
    <submittedName>
        <fullName evidence="2">Uncharacterized protein</fullName>
    </submittedName>
</protein>
<evidence type="ECO:0000313" key="1">
    <source>
        <dbReference type="EMBL" id="KFD54524.1"/>
    </source>
</evidence>
<sequence>MKRMQLRTLDCVSRFVLRICFTPQRVRSHWANIVPTNGQMVTVANDQSPFGTSEAPLCFASCGFKGSSMRYDKTSKKIP</sequence>
<dbReference type="EMBL" id="KL367561">
    <property type="protein sequence ID" value="KFD64133.1"/>
    <property type="molecule type" value="Genomic_DNA"/>
</dbReference>
<accession>A0A085N3T7</accession>
<gene>
    <name evidence="1" type="ORF">M513_04671</name>
    <name evidence="2" type="ORF">M514_04671</name>
</gene>
<proteinExistence type="predicted"/>